<dbReference type="Gene3D" id="3.60.21.10">
    <property type="match status" value="1"/>
</dbReference>
<gene>
    <name evidence="1" type="ORF">OSTQU699_LOCUS3044</name>
</gene>
<dbReference type="GO" id="GO:0016791">
    <property type="term" value="F:phosphatase activity"/>
    <property type="evidence" value="ECO:0007669"/>
    <property type="project" value="TreeGrafter"/>
</dbReference>
<organism evidence="1 2">
    <name type="scientific">Ostreobium quekettii</name>
    <dbReference type="NCBI Taxonomy" id="121088"/>
    <lineage>
        <taxon>Eukaryota</taxon>
        <taxon>Viridiplantae</taxon>
        <taxon>Chlorophyta</taxon>
        <taxon>core chlorophytes</taxon>
        <taxon>Ulvophyceae</taxon>
        <taxon>TCBD clade</taxon>
        <taxon>Bryopsidales</taxon>
        <taxon>Ostreobineae</taxon>
        <taxon>Ostreobiaceae</taxon>
        <taxon>Ostreobium</taxon>
    </lineage>
</organism>
<dbReference type="SUPFAM" id="SSF56300">
    <property type="entry name" value="Metallo-dependent phosphatases"/>
    <property type="match status" value="1"/>
</dbReference>
<dbReference type="InterPro" id="IPR029052">
    <property type="entry name" value="Metallo-depent_PP-like"/>
</dbReference>
<dbReference type="GO" id="GO:0005737">
    <property type="term" value="C:cytoplasm"/>
    <property type="evidence" value="ECO:0007669"/>
    <property type="project" value="TreeGrafter"/>
</dbReference>
<evidence type="ECO:0000313" key="1">
    <source>
        <dbReference type="EMBL" id="CAD7697683.1"/>
    </source>
</evidence>
<dbReference type="GO" id="GO:0006798">
    <property type="term" value="P:polyphosphate catabolic process"/>
    <property type="evidence" value="ECO:0007669"/>
    <property type="project" value="TreeGrafter"/>
</dbReference>
<comment type="caution">
    <text evidence="1">The sequence shown here is derived from an EMBL/GenBank/DDBJ whole genome shotgun (WGS) entry which is preliminary data.</text>
</comment>
<accession>A0A8S1IS64</accession>
<evidence type="ECO:0000313" key="2">
    <source>
        <dbReference type="Proteomes" id="UP000708148"/>
    </source>
</evidence>
<name>A0A8S1IS64_9CHLO</name>
<dbReference type="EMBL" id="CAJHUC010000699">
    <property type="protein sequence ID" value="CAD7697683.1"/>
    <property type="molecule type" value="Genomic_DNA"/>
</dbReference>
<protein>
    <submittedName>
        <fullName evidence="1">Uncharacterized protein</fullName>
    </submittedName>
</protein>
<dbReference type="GO" id="GO:0000298">
    <property type="term" value="F:endopolyphosphatase activity"/>
    <property type="evidence" value="ECO:0007669"/>
    <property type="project" value="TreeGrafter"/>
</dbReference>
<dbReference type="PANTHER" id="PTHR42850:SF4">
    <property type="entry name" value="ZINC-DEPENDENT ENDOPOLYPHOSPHATASE"/>
    <property type="match status" value="1"/>
</dbReference>
<dbReference type="Proteomes" id="UP000708148">
    <property type="component" value="Unassembled WGS sequence"/>
</dbReference>
<keyword evidence="2" id="KW-1185">Reference proteome</keyword>
<dbReference type="InterPro" id="IPR050126">
    <property type="entry name" value="Ap4A_hydrolase"/>
</dbReference>
<dbReference type="AlphaFoldDB" id="A0A8S1IS64"/>
<reference evidence="1" key="1">
    <citation type="submission" date="2020-12" db="EMBL/GenBank/DDBJ databases">
        <authorList>
            <person name="Iha C."/>
        </authorList>
    </citation>
    <scope>NUCLEOTIDE SEQUENCE</scope>
</reference>
<proteinExistence type="predicted"/>
<dbReference type="OrthoDB" id="10267127at2759"/>
<sequence length="149" mass="16618">MTPSQADYLDSLPFTLTIPHRRVLVVHAGVVPGNPLPEQNLVDLYQMRDLKKKGHSWVALELATADTTAWAKEWKGEYHIFFGHDAKRRLQFHRYATGLDSGCCYGGQLTACILPRTADVSRDSSAGATREALGAEMVSVQAKKDYREK</sequence>
<dbReference type="PANTHER" id="PTHR42850">
    <property type="entry name" value="METALLOPHOSPHOESTERASE"/>
    <property type="match status" value="1"/>
</dbReference>